<dbReference type="NCBIfam" id="TIGR00675">
    <property type="entry name" value="dcm"/>
    <property type="match status" value="1"/>
</dbReference>
<keyword evidence="3 5" id="KW-0949">S-adenosyl-L-methionine</keyword>
<dbReference type="PROSITE" id="PS00094">
    <property type="entry name" value="C5_MTASE_1"/>
    <property type="match status" value="1"/>
</dbReference>
<comment type="similarity">
    <text evidence="5 6">Belongs to the class I-like SAM-binding methyltransferase superfamily. C5-methyltransferase family.</text>
</comment>
<dbReference type="PANTHER" id="PTHR46098:SF1">
    <property type="entry name" value="TRNA (CYTOSINE(38)-C(5))-METHYLTRANSFERASE"/>
    <property type="match status" value="1"/>
</dbReference>
<evidence type="ECO:0000256" key="1">
    <source>
        <dbReference type="ARBA" id="ARBA00022603"/>
    </source>
</evidence>
<dbReference type="Pfam" id="PF00145">
    <property type="entry name" value="DNA_methylase"/>
    <property type="match status" value="2"/>
</dbReference>
<dbReference type="RefSeq" id="WP_118370197.1">
    <property type="nucleotide sequence ID" value="NZ_QROY01000002.1"/>
</dbReference>
<evidence type="ECO:0000256" key="4">
    <source>
        <dbReference type="ARBA" id="ARBA00022747"/>
    </source>
</evidence>
<sequence>MTENKEKNNYCELSVIELCSGIGAQMKGIDNTHLFNANMIATADLDKEVVVSYAAIHCGLTNEMIENYEDYPSKEEMVKQLTDKRLGYDFKKDVLYDWEKLSRKKDKTKGIEKYWLADHISHNLGDMMQIESLPYSDLLTYSTPCTDLSIAGKQEGLKWTCHDCGCEYDPSELDVDTRYTCPNCGSHNIKSTRSGLLYEVERLLVKAKENNTLPKYLLMENVDALVSKKYIDSFKDWLIRLDNLGYNSYYQTINAKNTGIPQNRNRIFCISIRKDIDTKSFEFPQPFDTGIRLKDLLETDSSVLEKYFLSDEVQKRLQITDPKFEKNVVGTTIGQNCTRLGNRDLVYQQDSVMGALVATDYKQPKQIFANSNEPIHIADLCSEKFQRMHEQSRRVYSEDGIAPAMHTCGGGNTEPKVERDNLKVVRKLTPKECHRLMGFNDIDYENCKAVGMSDTQGYKQSGNSIVTTCISLLIEHLYKAQYDNTYICTDEKMVNFHQPQVD</sequence>
<comment type="catalytic activity">
    <reaction evidence="7">
        <text>a 2'-deoxycytidine in DNA + S-adenosyl-L-methionine = a 5-methyl-2'-deoxycytidine in DNA + S-adenosyl-L-homocysteine + H(+)</text>
        <dbReference type="Rhea" id="RHEA:13681"/>
        <dbReference type="Rhea" id="RHEA-COMP:11369"/>
        <dbReference type="Rhea" id="RHEA-COMP:11370"/>
        <dbReference type="ChEBI" id="CHEBI:15378"/>
        <dbReference type="ChEBI" id="CHEBI:57856"/>
        <dbReference type="ChEBI" id="CHEBI:59789"/>
        <dbReference type="ChEBI" id="CHEBI:85452"/>
        <dbReference type="ChEBI" id="CHEBI:85454"/>
        <dbReference type="EC" id="2.1.1.37"/>
    </reaction>
</comment>
<comment type="caution">
    <text evidence="8">The sequence shown here is derived from an EMBL/GenBank/DDBJ whole genome shotgun (WGS) entry which is preliminary data.</text>
</comment>
<dbReference type="Proteomes" id="UP000285201">
    <property type="component" value="Unassembled WGS sequence"/>
</dbReference>
<evidence type="ECO:0000256" key="3">
    <source>
        <dbReference type="ARBA" id="ARBA00022691"/>
    </source>
</evidence>
<dbReference type="InterPro" id="IPR001525">
    <property type="entry name" value="C5_MeTfrase"/>
</dbReference>
<dbReference type="InterPro" id="IPR050750">
    <property type="entry name" value="C5-MTase"/>
</dbReference>
<dbReference type="GO" id="GO:0003886">
    <property type="term" value="F:DNA (cytosine-5-)-methyltransferase activity"/>
    <property type="evidence" value="ECO:0007669"/>
    <property type="project" value="UniProtKB-EC"/>
</dbReference>
<reference evidence="8 9" key="1">
    <citation type="submission" date="2018-08" db="EMBL/GenBank/DDBJ databases">
        <title>A genome reference for cultivated species of the human gut microbiota.</title>
        <authorList>
            <person name="Zou Y."/>
            <person name="Xue W."/>
            <person name="Luo G."/>
        </authorList>
    </citation>
    <scope>NUCLEOTIDE SEQUENCE [LARGE SCALE GENOMIC DNA]</scope>
    <source>
        <strain evidence="8 9">AF36-7BH</strain>
    </source>
</reference>
<dbReference type="Gene3D" id="3.40.50.150">
    <property type="entry name" value="Vaccinia Virus protein VP39"/>
    <property type="match status" value="1"/>
</dbReference>
<name>A0A415ME81_9FIRM</name>
<evidence type="ECO:0000313" key="9">
    <source>
        <dbReference type="Proteomes" id="UP000285201"/>
    </source>
</evidence>
<keyword evidence="1 5" id="KW-0489">Methyltransferase</keyword>
<gene>
    <name evidence="8" type="primary">dcm</name>
    <name evidence="8" type="ORF">DW007_02815</name>
</gene>
<dbReference type="GO" id="GO:0032259">
    <property type="term" value="P:methylation"/>
    <property type="evidence" value="ECO:0007669"/>
    <property type="project" value="UniProtKB-KW"/>
</dbReference>
<feature type="active site" evidence="5">
    <location>
        <position position="145"/>
    </location>
</feature>
<evidence type="ECO:0000256" key="7">
    <source>
        <dbReference type="RuleBase" id="RU000417"/>
    </source>
</evidence>
<dbReference type="InterPro" id="IPR029063">
    <property type="entry name" value="SAM-dependent_MTases_sf"/>
</dbReference>
<keyword evidence="2 5" id="KW-0808">Transferase</keyword>
<accession>A0A415ME81</accession>
<dbReference type="InterPro" id="IPR018117">
    <property type="entry name" value="C5_DNA_meth_AS"/>
</dbReference>
<evidence type="ECO:0000313" key="8">
    <source>
        <dbReference type="EMBL" id="RHL71095.1"/>
    </source>
</evidence>
<dbReference type="SUPFAM" id="SSF53335">
    <property type="entry name" value="S-adenosyl-L-methionine-dependent methyltransferases"/>
    <property type="match status" value="1"/>
</dbReference>
<dbReference type="PRINTS" id="PR00105">
    <property type="entry name" value="C5METTRFRASE"/>
</dbReference>
<evidence type="ECO:0000256" key="6">
    <source>
        <dbReference type="RuleBase" id="RU000416"/>
    </source>
</evidence>
<dbReference type="PANTHER" id="PTHR46098">
    <property type="entry name" value="TRNA (CYTOSINE(38)-C(5))-METHYLTRANSFERASE"/>
    <property type="match status" value="1"/>
</dbReference>
<dbReference type="EC" id="2.1.1.37" evidence="7"/>
<evidence type="ECO:0000256" key="5">
    <source>
        <dbReference type="PROSITE-ProRule" id="PRU01016"/>
    </source>
</evidence>
<proteinExistence type="inferred from homology"/>
<dbReference type="EMBL" id="QROY01000002">
    <property type="protein sequence ID" value="RHL71095.1"/>
    <property type="molecule type" value="Genomic_DNA"/>
</dbReference>
<protein>
    <recommendedName>
        <fullName evidence="7">Cytosine-specific methyltransferase</fullName>
        <ecNumber evidence="7">2.1.1.37</ecNumber>
    </recommendedName>
</protein>
<dbReference type="PROSITE" id="PS51679">
    <property type="entry name" value="SAM_MT_C5"/>
    <property type="match status" value="1"/>
</dbReference>
<dbReference type="GO" id="GO:0009307">
    <property type="term" value="P:DNA restriction-modification system"/>
    <property type="evidence" value="ECO:0007669"/>
    <property type="project" value="UniProtKB-KW"/>
</dbReference>
<dbReference type="Gene3D" id="3.90.120.10">
    <property type="entry name" value="DNA Methylase, subunit A, domain 2"/>
    <property type="match status" value="1"/>
</dbReference>
<organism evidence="8 9">
    <name type="scientific">Lachnospira eligens</name>
    <dbReference type="NCBI Taxonomy" id="39485"/>
    <lineage>
        <taxon>Bacteria</taxon>
        <taxon>Bacillati</taxon>
        <taxon>Bacillota</taxon>
        <taxon>Clostridia</taxon>
        <taxon>Lachnospirales</taxon>
        <taxon>Lachnospiraceae</taxon>
        <taxon>Lachnospira</taxon>
    </lineage>
</organism>
<dbReference type="AlphaFoldDB" id="A0A415ME81"/>
<keyword evidence="4" id="KW-0680">Restriction system</keyword>
<evidence type="ECO:0000256" key="2">
    <source>
        <dbReference type="ARBA" id="ARBA00022679"/>
    </source>
</evidence>